<dbReference type="Proteomes" id="UP001304895">
    <property type="component" value="Unassembled WGS sequence"/>
</dbReference>
<feature type="region of interest" description="Disordered" evidence="5">
    <location>
        <begin position="132"/>
        <end position="168"/>
    </location>
</feature>
<dbReference type="SUPFAM" id="SSF144232">
    <property type="entry name" value="HIT/MYND zinc finger-like"/>
    <property type="match status" value="1"/>
</dbReference>
<dbReference type="GO" id="GO:0008270">
    <property type="term" value="F:zinc ion binding"/>
    <property type="evidence" value="ECO:0007669"/>
    <property type="project" value="UniProtKB-UniRule"/>
</dbReference>
<protein>
    <recommendedName>
        <fullName evidence="6">HIT-type domain-containing protein</fullName>
    </recommendedName>
</protein>
<gene>
    <name evidence="7" type="ORF">BT67DRAFT_424358</name>
</gene>
<evidence type="ECO:0000256" key="2">
    <source>
        <dbReference type="ARBA" id="ARBA00022771"/>
    </source>
</evidence>
<feature type="domain" description="HIT-type" evidence="6">
    <location>
        <begin position="41"/>
        <end position="74"/>
    </location>
</feature>
<evidence type="ECO:0000313" key="8">
    <source>
        <dbReference type="Proteomes" id="UP001304895"/>
    </source>
</evidence>
<keyword evidence="3" id="KW-0862">Zinc</keyword>
<feature type="compositionally biased region" description="Basic and acidic residues" evidence="5">
    <location>
        <begin position="68"/>
        <end position="79"/>
    </location>
</feature>
<evidence type="ECO:0000256" key="3">
    <source>
        <dbReference type="ARBA" id="ARBA00022833"/>
    </source>
</evidence>
<dbReference type="PROSITE" id="PS00028">
    <property type="entry name" value="ZINC_FINGER_C2H2_1"/>
    <property type="match status" value="1"/>
</dbReference>
<dbReference type="InterPro" id="IPR051639">
    <property type="entry name" value="BCD1"/>
</dbReference>
<feature type="compositionally biased region" description="Polar residues" evidence="5">
    <location>
        <begin position="151"/>
        <end position="164"/>
    </location>
</feature>
<dbReference type="GO" id="GO:0048254">
    <property type="term" value="P:snoRNA localization"/>
    <property type="evidence" value="ECO:0007669"/>
    <property type="project" value="TreeGrafter"/>
</dbReference>
<feature type="region of interest" description="Disordered" evidence="5">
    <location>
        <begin position="1"/>
        <end position="40"/>
    </location>
</feature>
<dbReference type="AlphaFoldDB" id="A0AAN6UHJ6"/>
<dbReference type="InterPro" id="IPR013087">
    <property type="entry name" value="Znf_C2H2_type"/>
</dbReference>
<dbReference type="Gene3D" id="3.30.60.190">
    <property type="match status" value="1"/>
</dbReference>
<dbReference type="PANTHER" id="PTHR13483">
    <property type="entry name" value="BOX C_D SNORNA PROTEIN 1-RELATED"/>
    <property type="match status" value="1"/>
</dbReference>
<evidence type="ECO:0000313" key="7">
    <source>
        <dbReference type="EMBL" id="KAK4132904.1"/>
    </source>
</evidence>
<dbReference type="Pfam" id="PF04438">
    <property type="entry name" value="zf-HIT"/>
    <property type="match status" value="1"/>
</dbReference>
<evidence type="ECO:0000259" key="6">
    <source>
        <dbReference type="PROSITE" id="PS51083"/>
    </source>
</evidence>
<dbReference type="GO" id="GO:0005634">
    <property type="term" value="C:nucleus"/>
    <property type="evidence" value="ECO:0007669"/>
    <property type="project" value="TreeGrafter"/>
</dbReference>
<keyword evidence="1" id="KW-0479">Metal-binding</keyword>
<dbReference type="GO" id="GO:0000492">
    <property type="term" value="P:box C/D snoRNP assembly"/>
    <property type="evidence" value="ECO:0007669"/>
    <property type="project" value="TreeGrafter"/>
</dbReference>
<proteinExistence type="predicted"/>
<reference evidence="7" key="2">
    <citation type="submission" date="2023-05" db="EMBL/GenBank/DDBJ databases">
        <authorList>
            <consortium name="Lawrence Berkeley National Laboratory"/>
            <person name="Steindorff A."/>
            <person name="Hensen N."/>
            <person name="Bonometti L."/>
            <person name="Westerberg I."/>
            <person name="Brannstrom I.O."/>
            <person name="Guillou S."/>
            <person name="Cros-Aarteil S."/>
            <person name="Calhoun S."/>
            <person name="Haridas S."/>
            <person name="Kuo A."/>
            <person name="Mondo S."/>
            <person name="Pangilinan J."/>
            <person name="Riley R."/>
            <person name="Labutti K."/>
            <person name="Andreopoulos B."/>
            <person name="Lipzen A."/>
            <person name="Chen C."/>
            <person name="Yanf M."/>
            <person name="Daum C."/>
            <person name="Ng V."/>
            <person name="Clum A."/>
            <person name="Ohm R."/>
            <person name="Martin F."/>
            <person name="Silar P."/>
            <person name="Natvig D."/>
            <person name="Lalanne C."/>
            <person name="Gautier V."/>
            <person name="Ament-Velasquez S.L."/>
            <person name="Kruys A."/>
            <person name="Hutchinson M.I."/>
            <person name="Powell A.J."/>
            <person name="Barry K."/>
            <person name="Miller A.N."/>
            <person name="Grigoriev I.V."/>
            <person name="Debuchy R."/>
            <person name="Gladieux P."/>
            <person name="Thoren M.H."/>
            <person name="Johannesson H."/>
        </authorList>
    </citation>
    <scope>NUCLEOTIDE SEQUENCE</scope>
    <source>
        <strain evidence="7">CBS 123565</strain>
    </source>
</reference>
<reference evidence="7" key="1">
    <citation type="journal article" date="2023" name="Mol. Phylogenet. Evol.">
        <title>Genome-scale phylogeny and comparative genomics of the fungal order Sordariales.</title>
        <authorList>
            <person name="Hensen N."/>
            <person name="Bonometti L."/>
            <person name="Westerberg I."/>
            <person name="Brannstrom I.O."/>
            <person name="Guillou S."/>
            <person name="Cros-Aarteil S."/>
            <person name="Calhoun S."/>
            <person name="Haridas S."/>
            <person name="Kuo A."/>
            <person name="Mondo S."/>
            <person name="Pangilinan J."/>
            <person name="Riley R."/>
            <person name="LaButti K."/>
            <person name="Andreopoulos B."/>
            <person name="Lipzen A."/>
            <person name="Chen C."/>
            <person name="Yan M."/>
            <person name="Daum C."/>
            <person name="Ng V."/>
            <person name="Clum A."/>
            <person name="Steindorff A."/>
            <person name="Ohm R.A."/>
            <person name="Martin F."/>
            <person name="Silar P."/>
            <person name="Natvig D.O."/>
            <person name="Lalanne C."/>
            <person name="Gautier V."/>
            <person name="Ament-Velasquez S.L."/>
            <person name="Kruys A."/>
            <person name="Hutchinson M.I."/>
            <person name="Powell A.J."/>
            <person name="Barry K."/>
            <person name="Miller A.N."/>
            <person name="Grigoriev I.V."/>
            <person name="Debuchy R."/>
            <person name="Gladieux P."/>
            <person name="Hiltunen Thoren M."/>
            <person name="Johannesson H."/>
        </authorList>
    </citation>
    <scope>NUCLEOTIDE SEQUENCE</scope>
    <source>
        <strain evidence="7">CBS 123565</strain>
    </source>
</reference>
<dbReference type="PROSITE" id="PS51083">
    <property type="entry name" value="ZF_HIT"/>
    <property type="match status" value="1"/>
</dbReference>
<dbReference type="CDD" id="cd23024">
    <property type="entry name" value="zf-HIT_ZNHIT2-3"/>
    <property type="match status" value="1"/>
</dbReference>
<dbReference type="InterPro" id="IPR007529">
    <property type="entry name" value="Znf_HIT"/>
</dbReference>
<sequence>MLGKISPEPSVAPAADPLAADQGPDPAPSAPPRAKPESKLCGVCGTQPSKYKCPRCSLPYCSVPCNKQHKENHPPDPPKPEPSATTSPNPSQPQPRDTDPYRVLLDHDQAFAHLFQKYPSLSAELVRIAQTTLPPSDTSNPNPRSRIPVSGYSNNYQRSKTPQPWSRDVGLRRGADALRKARTNPGDLGDGVREYGELVMFLLGKQNTKGDGVVARVREEVVREEVGVIERLLREEEG</sequence>
<dbReference type="GO" id="GO:0000463">
    <property type="term" value="P:maturation of LSU-rRNA from tricistronic rRNA transcript (SSU-rRNA, 5.8S rRNA, LSU-rRNA)"/>
    <property type="evidence" value="ECO:0007669"/>
    <property type="project" value="TreeGrafter"/>
</dbReference>
<feature type="region of interest" description="Disordered" evidence="5">
    <location>
        <begin position="66"/>
        <end position="103"/>
    </location>
</feature>
<evidence type="ECO:0000256" key="4">
    <source>
        <dbReference type="PROSITE-ProRule" id="PRU00453"/>
    </source>
</evidence>
<comment type="caution">
    <text evidence="7">The sequence shown here is derived from an EMBL/GenBank/DDBJ whole genome shotgun (WGS) entry which is preliminary data.</text>
</comment>
<organism evidence="7 8">
    <name type="scientific">Trichocladium antarcticum</name>
    <dbReference type="NCBI Taxonomy" id="1450529"/>
    <lineage>
        <taxon>Eukaryota</taxon>
        <taxon>Fungi</taxon>
        <taxon>Dikarya</taxon>
        <taxon>Ascomycota</taxon>
        <taxon>Pezizomycotina</taxon>
        <taxon>Sordariomycetes</taxon>
        <taxon>Sordariomycetidae</taxon>
        <taxon>Sordariales</taxon>
        <taxon>Chaetomiaceae</taxon>
        <taxon>Trichocladium</taxon>
    </lineage>
</organism>
<keyword evidence="8" id="KW-1185">Reference proteome</keyword>
<name>A0AAN6UHJ6_9PEZI</name>
<keyword evidence="2 4" id="KW-0863">Zinc-finger</keyword>
<feature type="compositionally biased region" description="Polar residues" evidence="5">
    <location>
        <begin position="132"/>
        <end position="143"/>
    </location>
</feature>
<accession>A0AAN6UHJ6</accession>
<dbReference type="EMBL" id="MU853414">
    <property type="protein sequence ID" value="KAK4132904.1"/>
    <property type="molecule type" value="Genomic_DNA"/>
</dbReference>
<dbReference type="GO" id="GO:0070761">
    <property type="term" value="C:pre-snoRNP complex"/>
    <property type="evidence" value="ECO:0007669"/>
    <property type="project" value="TreeGrafter"/>
</dbReference>
<dbReference type="PANTHER" id="PTHR13483:SF11">
    <property type="entry name" value="ZINC FINGER HIT DOMAIN-CONTAINING PROTEIN 3"/>
    <property type="match status" value="1"/>
</dbReference>
<evidence type="ECO:0000256" key="1">
    <source>
        <dbReference type="ARBA" id="ARBA00022723"/>
    </source>
</evidence>
<evidence type="ECO:0000256" key="5">
    <source>
        <dbReference type="SAM" id="MobiDB-lite"/>
    </source>
</evidence>